<evidence type="ECO:0000313" key="4">
    <source>
        <dbReference type="Proteomes" id="UP000294901"/>
    </source>
</evidence>
<dbReference type="PROSITE" id="PS51841">
    <property type="entry name" value="LTD"/>
    <property type="match status" value="1"/>
</dbReference>
<dbReference type="Gene3D" id="2.60.40.1260">
    <property type="entry name" value="Lamin Tail domain"/>
    <property type="match status" value="1"/>
</dbReference>
<comment type="caution">
    <text evidence="3">The sequence shown here is derived from an EMBL/GenBank/DDBJ whole genome shotgun (WGS) entry which is preliminary data.</text>
</comment>
<proteinExistence type="predicted"/>
<evidence type="ECO:0000256" key="1">
    <source>
        <dbReference type="SAM" id="SignalP"/>
    </source>
</evidence>
<evidence type="ECO:0000313" key="3">
    <source>
        <dbReference type="EMBL" id="TDO41000.1"/>
    </source>
</evidence>
<protein>
    <submittedName>
        <fullName evidence="3">Lamin tail-like protein</fullName>
    </submittedName>
</protein>
<accession>A0A4R6JW67</accession>
<dbReference type="Proteomes" id="UP000294901">
    <property type="component" value="Unassembled WGS sequence"/>
</dbReference>
<dbReference type="AlphaFoldDB" id="A0A4R6JW67"/>
<feature type="chain" id="PRO_5020998269" evidence="1">
    <location>
        <begin position="25"/>
        <end position="147"/>
    </location>
</feature>
<reference evidence="3 4" key="1">
    <citation type="submission" date="2019-03" db="EMBL/GenBank/DDBJ databases">
        <title>Sequencing the genomes of 1000 actinobacteria strains.</title>
        <authorList>
            <person name="Klenk H.-P."/>
        </authorList>
    </citation>
    <scope>NUCLEOTIDE SEQUENCE [LARGE SCALE GENOMIC DNA]</scope>
    <source>
        <strain evidence="3 4">DSM 43805</strain>
    </source>
</reference>
<dbReference type="EMBL" id="SNWR01000001">
    <property type="protein sequence ID" value="TDO41000.1"/>
    <property type="molecule type" value="Genomic_DNA"/>
</dbReference>
<dbReference type="RefSeq" id="WP_133875097.1">
    <property type="nucleotide sequence ID" value="NZ_BOMD01000015.1"/>
</dbReference>
<dbReference type="SUPFAM" id="SSF74853">
    <property type="entry name" value="Lamin A/C globular tail domain"/>
    <property type="match status" value="1"/>
</dbReference>
<keyword evidence="1" id="KW-0732">Signal</keyword>
<name>A0A4R6JW67_9ACTN</name>
<sequence>MRKLFVSLAVTATVFGIGAAPAEAATKPVLFTYVYVDSPGKDDRSAASLNKEYFRITNQLNRPVGLKDWSVKDAAGKVFRFGNVTLPKKGSFIVHTGKGTQGKPAGHFYWGSGNYIWNNTGDTATLRSPSGATMDTCKWKKVVTTKC</sequence>
<dbReference type="Pfam" id="PF00932">
    <property type="entry name" value="LTD"/>
    <property type="match status" value="1"/>
</dbReference>
<feature type="signal peptide" evidence="1">
    <location>
        <begin position="1"/>
        <end position="24"/>
    </location>
</feature>
<feature type="domain" description="LTD" evidence="2">
    <location>
        <begin position="18"/>
        <end position="147"/>
    </location>
</feature>
<dbReference type="OrthoDB" id="3828227at2"/>
<dbReference type="InterPro" id="IPR001322">
    <property type="entry name" value="Lamin_tail_dom"/>
</dbReference>
<keyword evidence="4" id="KW-1185">Reference proteome</keyword>
<organism evidence="3 4">
    <name type="scientific">Paractinoplanes brasiliensis</name>
    <dbReference type="NCBI Taxonomy" id="52695"/>
    <lineage>
        <taxon>Bacteria</taxon>
        <taxon>Bacillati</taxon>
        <taxon>Actinomycetota</taxon>
        <taxon>Actinomycetes</taxon>
        <taxon>Micromonosporales</taxon>
        <taxon>Micromonosporaceae</taxon>
        <taxon>Paractinoplanes</taxon>
    </lineage>
</organism>
<gene>
    <name evidence="3" type="ORF">C8E87_4726</name>
</gene>
<evidence type="ECO:0000259" key="2">
    <source>
        <dbReference type="PROSITE" id="PS51841"/>
    </source>
</evidence>
<dbReference type="InterPro" id="IPR036415">
    <property type="entry name" value="Lamin_tail_dom_sf"/>
</dbReference>